<sequence length="237" mass="27632">MGKNKFIIGIVVVIVVAIAGILLWLNFKQPTSFLSEAAMIEEMNSYTSSLNVKEIQDVLQLDEHHYFVPFVNYDGTKAMSFWKWDKAKWKLVNLTTHQKMRWQLDEKDLSSSFIVWNRSSAEDATMTLLFYRERNFLSSGDNHFFTPQVLLTEEITLSEYGITKVPEQWSKLMAELDKSAGVTNNSMFSFFNYNPNYLIAAEYNLEDFETNGTESYWTGKADTTLEFIMYYDLDRIQ</sequence>
<keyword evidence="1" id="KW-0812">Transmembrane</keyword>
<keyword evidence="1" id="KW-1133">Transmembrane helix</keyword>
<evidence type="ECO:0000256" key="1">
    <source>
        <dbReference type="SAM" id="Phobius"/>
    </source>
</evidence>
<keyword evidence="3" id="KW-1185">Reference proteome</keyword>
<comment type="caution">
    <text evidence="2">The sequence shown here is derived from an EMBL/GenBank/DDBJ whole genome shotgun (WGS) entry which is preliminary data.</text>
</comment>
<accession>A0ABR8XME3</accession>
<evidence type="ECO:0008006" key="4">
    <source>
        <dbReference type="Google" id="ProtNLM"/>
    </source>
</evidence>
<name>A0ABR8XME3_9BACL</name>
<gene>
    <name evidence="2" type="ORF">H9632_08535</name>
</gene>
<dbReference type="EMBL" id="JACSPW010000007">
    <property type="protein sequence ID" value="MBD8033111.1"/>
    <property type="molecule type" value="Genomic_DNA"/>
</dbReference>
<feature type="transmembrane region" description="Helical" evidence="1">
    <location>
        <begin position="6"/>
        <end position="25"/>
    </location>
</feature>
<evidence type="ECO:0000313" key="3">
    <source>
        <dbReference type="Proteomes" id="UP000600565"/>
    </source>
</evidence>
<reference evidence="2 3" key="1">
    <citation type="submission" date="2020-08" db="EMBL/GenBank/DDBJ databases">
        <title>A Genomic Blueprint of the Chicken Gut Microbiome.</title>
        <authorList>
            <person name="Gilroy R."/>
            <person name="Ravi A."/>
            <person name="Getino M."/>
            <person name="Pursley I."/>
            <person name="Horton D.L."/>
            <person name="Alikhan N.-F."/>
            <person name="Baker D."/>
            <person name="Gharbi K."/>
            <person name="Hall N."/>
            <person name="Watson M."/>
            <person name="Adriaenssens E.M."/>
            <person name="Foster-Nyarko E."/>
            <person name="Jarju S."/>
            <person name="Secka A."/>
            <person name="Antonio M."/>
            <person name="Oren A."/>
            <person name="Chaudhuri R."/>
            <person name="La Ragione R.M."/>
            <person name="Hildebrand F."/>
            <person name="Pallen M.J."/>
        </authorList>
    </citation>
    <scope>NUCLEOTIDE SEQUENCE [LARGE SCALE GENOMIC DNA]</scope>
    <source>
        <strain evidence="2 3">Sa1YVA6</strain>
    </source>
</reference>
<proteinExistence type="predicted"/>
<dbReference type="RefSeq" id="WP_191703691.1">
    <property type="nucleotide sequence ID" value="NZ_JACSPW010000007.1"/>
</dbReference>
<dbReference type="Proteomes" id="UP000600565">
    <property type="component" value="Unassembled WGS sequence"/>
</dbReference>
<organism evidence="2 3">
    <name type="scientific">Solibacillus merdavium</name>
    <dbReference type="NCBI Taxonomy" id="2762218"/>
    <lineage>
        <taxon>Bacteria</taxon>
        <taxon>Bacillati</taxon>
        <taxon>Bacillota</taxon>
        <taxon>Bacilli</taxon>
        <taxon>Bacillales</taxon>
        <taxon>Caryophanaceae</taxon>
        <taxon>Solibacillus</taxon>
    </lineage>
</organism>
<keyword evidence="1" id="KW-0472">Membrane</keyword>
<evidence type="ECO:0000313" key="2">
    <source>
        <dbReference type="EMBL" id="MBD8033111.1"/>
    </source>
</evidence>
<protein>
    <recommendedName>
        <fullName evidence="4">DUF3298 domain-containing protein</fullName>
    </recommendedName>
</protein>